<accession>A0ACC2PRE2</accession>
<evidence type="ECO:0000313" key="1">
    <source>
        <dbReference type="EMBL" id="KAJ8685683.1"/>
    </source>
</evidence>
<protein>
    <submittedName>
        <fullName evidence="1">Uncharacterized protein</fullName>
    </submittedName>
</protein>
<reference evidence="1" key="1">
    <citation type="submission" date="2023-04" db="EMBL/GenBank/DDBJ databases">
        <title>A chromosome-level genome assembly of the parasitoid wasp Eretmocerus hayati.</title>
        <authorList>
            <person name="Zhong Y."/>
            <person name="Liu S."/>
            <person name="Liu Y."/>
        </authorList>
    </citation>
    <scope>NUCLEOTIDE SEQUENCE</scope>
    <source>
        <strain evidence="1">ZJU_SS_LIU_2023</strain>
    </source>
</reference>
<sequence>MPAEKMDWGVYRALCTIFERTAEPRDGQALIRCIQDEVTRGLARNRSNKWREDKKKELAVLRRQEAEQAERESNELVGEPAPIPGPSRNKGMKRKKTSTPRQAKKAATAENAQLIDELRPYVQVQSATTPEHQQTSEPPAEPTASHSGMSQRQEDFVQRPTASSTPLAATPEQASSSMVTAIATTASPPAQAIAWLPLPATMLTRQCIDWDITSLFPLLPPMQSPAEIVIHVSSSRVRTDMPPLRLEEMNDDINASLEMPQTPATPAHLKKREEDCQGHDHHRVELLPPTDGVAIRMRIMRCDANSTEARKDNMEE</sequence>
<keyword evidence="2" id="KW-1185">Reference proteome</keyword>
<evidence type="ECO:0000313" key="2">
    <source>
        <dbReference type="Proteomes" id="UP001239111"/>
    </source>
</evidence>
<dbReference type="Proteomes" id="UP001239111">
    <property type="component" value="Chromosome 1"/>
</dbReference>
<name>A0ACC2PRE2_9HYME</name>
<comment type="caution">
    <text evidence="1">The sequence shown here is derived from an EMBL/GenBank/DDBJ whole genome shotgun (WGS) entry which is preliminary data.</text>
</comment>
<gene>
    <name evidence="1" type="ORF">QAD02_021476</name>
</gene>
<organism evidence="1 2">
    <name type="scientific">Eretmocerus hayati</name>
    <dbReference type="NCBI Taxonomy" id="131215"/>
    <lineage>
        <taxon>Eukaryota</taxon>
        <taxon>Metazoa</taxon>
        <taxon>Ecdysozoa</taxon>
        <taxon>Arthropoda</taxon>
        <taxon>Hexapoda</taxon>
        <taxon>Insecta</taxon>
        <taxon>Pterygota</taxon>
        <taxon>Neoptera</taxon>
        <taxon>Endopterygota</taxon>
        <taxon>Hymenoptera</taxon>
        <taxon>Apocrita</taxon>
        <taxon>Proctotrupomorpha</taxon>
        <taxon>Chalcidoidea</taxon>
        <taxon>Aphelinidae</taxon>
        <taxon>Aphelininae</taxon>
        <taxon>Eretmocerus</taxon>
    </lineage>
</organism>
<dbReference type="EMBL" id="CM056741">
    <property type="protein sequence ID" value="KAJ8685683.1"/>
    <property type="molecule type" value="Genomic_DNA"/>
</dbReference>
<proteinExistence type="predicted"/>